<evidence type="ECO:0000259" key="2">
    <source>
        <dbReference type="Pfam" id="PF00156"/>
    </source>
</evidence>
<dbReference type="AlphaFoldDB" id="A0A1G9MMP7"/>
<dbReference type="Gene3D" id="3.40.50.2020">
    <property type="match status" value="1"/>
</dbReference>
<dbReference type="InterPro" id="IPR000836">
    <property type="entry name" value="PRTase_dom"/>
</dbReference>
<dbReference type="STRING" id="686624.SAMN04488242_2723"/>
<feature type="domain" description="Phosphoribosyltransferase" evidence="2">
    <location>
        <begin position="115"/>
        <end position="205"/>
    </location>
</feature>
<keyword evidence="3" id="KW-0808">Transferase</keyword>
<name>A0A1G9MMP7_9ACTN</name>
<evidence type="ECO:0000313" key="4">
    <source>
        <dbReference type="Proteomes" id="UP000199475"/>
    </source>
</evidence>
<keyword evidence="4" id="KW-1185">Reference proteome</keyword>
<organism evidence="3 4">
    <name type="scientific">Tessaracoccus oleiagri</name>
    <dbReference type="NCBI Taxonomy" id="686624"/>
    <lineage>
        <taxon>Bacteria</taxon>
        <taxon>Bacillati</taxon>
        <taxon>Actinomycetota</taxon>
        <taxon>Actinomycetes</taxon>
        <taxon>Propionibacteriales</taxon>
        <taxon>Propionibacteriaceae</taxon>
        <taxon>Tessaracoccus</taxon>
    </lineage>
</organism>
<sequence>MRIIDALADLLLGAQCPGCDEARWGFCPSCWDALDQPPSLAPRLDGLPIVAANDYRPILSSGIPRYKDDGALHLERALAIRLAVAVAALGPPGDAILVPVPSRPAAVRSRGFDHGARLAGRAARLLGLGSRRVLRRTRRGADQQGLGAGARAANTLGTMRAGHVPGPVVIVDDIVTTGASLAEANRALLAAGCRVLGAAVIADADGNWPVVRPPVGARR</sequence>
<protein>
    <submittedName>
        <fullName evidence="3">Predicted amidophosphoribosyltransferases</fullName>
    </submittedName>
</protein>
<dbReference type="InterPro" id="IPR051910">
    <property type="entry name" value="ComF/GntX_DNA_util-trans"/>
</dbReference>
<dbReference type="CDD" id="cd06223">
    <property type="entry name" value="PRTases_typeI"/>
    <property type="match status" value="1"/>
</dbReference>
<dbReference type="EMBL" id="FNGP01000005">
    <property type="protein sequence ID" value="SDL75333.1"/>
    <property type="molecule type" value="Genomic_DNA"/>
</dbReference>
<dbReference type="RefSeq" id="WP_093253191.1">
    <property type="nucleotide sequence ID" value="NZ_FNGP01000005.1"/>
</dbReference>
<keyword evidence="3" id="KW-0328">Glycosyltransferase</keyword>
<comment type="similarity">
    <text evidence="1">Belongs to the ComF/GntX family.</text>
</comment>
<dbReference type="PANTHER" id="PTHR47505:SF1">
    <property type="entry name" value="DNA UTILIZATION PROTEIN YHGH"/>
    <property type="match status" value="1"/>
</dbReference>
<dbReference type="InterPro" id="IPR029057">
    <property type="entry name" value="PRTase-like"/>
</dbReference>
<evidence type="ECO:0000313" key="3">
    <source>
        <dbReference type="EMBL" id="SDL75333.1"/>
    </source>
</evidence>
<reference evidence="3 4" key="1">
    <citation type="submission" date="2016-10" db="EMBL/GenBank/DDBJ databases">
        <authorList>
            <person name="de Groot N.N."/>
        </authorList>
    </citation>
    <scope>NUCLEOTIDE SEQUENCE [LARGE SCALE GENOMIC DNA]</scope>
    <source>
        <strain evidence="3 4">CGMCC 1.9159</strain>
    </source>
</reference>
<evidence type="ECO:0000256" key="1">
    <source>
        <dbReference type="ARBA" id="ARBA00008007"/>
    </source>
</evidence>
<dbReference type="GO" id="GO:0016757">
    <property type="term" value="F:glycosyltransferase activity"/>
    <property type="evidence" value="ECO:0007669"/>
    <property type="project" value="UniProtKB-KW"/>
</dbReference>
<dbReference type="PANTHER" id="PTHR47505">
    <property type="entry name" value="DNA UTILIZATION PROTEIN YHGH"/>
    <property type="match status" value="1"/>
</dbReference>
<proteinExistence type="inferred from homology"/>
<accession>A0A1G9MMP7</accession>
<dbReference type="Pfam" id="PF00156">
    <property type="entry name" value="Pribosyltran"/>
    <property type="match status" value="1"/>
</dbReference>
<dbReference type="OrthoDB" id="5244859at2"/>
<gene>
    <name evidence="3" type="ORF">SAMN04488242_2723</name>
</gene>
<dbReference type="Proteomes" id="UP000199475">
    <property type="component" value="Unassembled WGS sequence"/>
</dbReference>
<dbReference type="SUPFAM" id="SSF53271">
    <property type="entry name" value="PRTase-like"/>
    <property type="match status" value="1"/>
</dbReference>